<comment type="caution">
    <text evidence="5">The sequence shown here is derived from an EMBL/GenBank/DDBJ whole genome shotgun (WGS) entry which is preliminary data.</text>
</comment>
<feature type="transmembrane region" description="Helical" evidence="3">
    <location>
        <begin position="84"/>
        <end position="106"/>
    </location>
</feature>
<sequence length="263" mass="29503">MSSKLAIVKLKVLSVEESRSPEYKSLVCRLPKRVRGDLWMMAHAVWDCGAIGARLSAMLRRSESCRRFLGPDGSEWLHDHRARIVIAFTANWMLAILVLAFVAIYGPARICTNEVIKGFQLPSVLRVFFALTISAARSFTEAKTVALVGESGSGKSTVISLLERFYDPRLNSHNFGWRGNPKLKLNRLRQQMDLESGVVGGQKQWIAIARAILKDPKILPLDEATSALDAESRRVVQDALDRVMVNENYYCCCSSPIHNQRRS</sequence>
<dbReference type="OrthoDB" id="6500128at2759"/>
<dbReference type="AlphaFoldDB" id="A0A835M2J3"/>
<dbReference type="EMBL" id="JADFTS010000003">
    <property type="protein sequence ID" value="KAF9617288.1"/>
    <property type="molecule type" value="Genomic_DNA"/>
</dbReference>
<evidence type="ECO:0000256" key="1">
    <source>
        <dbReference type="ARBA" id="ARBA00022741"/>
    </source>
</evidence>
<name>A0A835M2J3_9MAGN</name>
<reference evidence="5 6" key="1">
    <citation type="submission" date="2020-10" db="EMBL/GenBank/DDBJ databases">
        <title>The Coptis chinensis genome and diversification of protoberbering-type alkaloids.</title>
        <authorList>
            <person name="Wang B."/>
            <person name="Shu S."/>
            <person name="Song C."/>
            <person name="Liu Y."/>
        </authorList>
    </citation>
    <scope>NUCLEOTIDE SEQUENCE [LARGE SCALE GENOMIC DNA]</scope>
    <source>
        <strain evidence="5">HL-2020</strain>
        <tissue evidence="5">Leaf</tissue>
    </source>
</reference>
<dbReference type="GO" id="GO:0042626">
    <property type="term" value="F:ATPase-coupled transmembrane transporter activity"/>
    <property type="evidence" value="ECO:0007669"/>
    <property type="project" value="TreeGrafter"/>
</dbReference>
<dbReference type="Pfam" id="PF00005">
    <property type="entry name" value="ABC_tran"/>
    <property type="match status" value="2"/>
</dbReference>
<dbReference type="SUPFAM" id="SSF52540">
    <property type="entry name" value="P-loop containing nucleoside triphosphate hydrolases"/>
    <property type="match status" value="1"/>
</dbReference>
<dbReference type="GO" id="GO:0016887">
    <property type="term" value="F:ATP hydrolysis activity"/>
    <property type="evidence" value="ECO:0007669"/>
    <property type="project" value="InterPro"/>
</dbReference>
<dbReference type="InterPro" id="IPR039421">
    <property type="entry name" value="Type_1_exporter"/>
</dbReference>
<dbReference type="PANTHER" id="PTHR24221:SF604">
    <property type="entry name" value="ABC TRANSPORTER B FAMILY MEMBER 9"/>
    <property type="match status" value="1"/>
</dbReference>
<keyword evidence="1" id="KW-0547">Nucleotide-binding</keyword>
<gene>
    <name evidence="5" type="ORF">IFM89_035232</name>
</gene>
<keyword evidence="2" id="KW-0067">ATP-binding</keyword>
<evidence type="ECO:0000313" key="6">
    <source>
        <dbReference type="Proteomes" id="UP000631114"/>
    </source>
</evidence>
<feature type="non-terminal residue" evidence="5">
    <location>
        <position position="1"/>
    </location>
</feature>
<protein>
    <recommendedName>
        <fullName evidence="4">AAA+ ATPase domain-containing protein</fullName>
    </recommendedName>
</protein>
<dbReference type="PANTHER" id="PTHR24221">
    <property type="entry name" value="ATP-BINDING CASSETTE SUB-FAMILY B"/>
    <property type="match status" value="1"/>
</dbReference>
<dbReference type="SMART" id="SM00382">
    <property type="entry name" value="AAA"/>
    <property type="match status" value="1"/>
</dbReference>
<keyword evidence="3" id="KW-0472">Membrane</keyword>
<dbReference type="InterPro" id="IPR027417">
    <property type="entry name" value="P-loop_NTPase"/>
</dbReference>
<organism evidence="5 6">
    <name type="scientific">Coptis chinensis</name>
    <dbReference type="NCBI Taxonomy" id="261450"/>
    <lineage>
        <taxon>Eukaryota</taxon>
        <taxon>Viridiplantae</taxon>
        <taxon>Streptophyta</taxon>
        <taxon>Embryophyta</taxon>
        <taxon>Tracheophyta</taxon>
        <taxon>Spermatophyta</taxon>
        <taxon>Magnoliopsida</taxon>
        <taxon>Ranunculales</taxon>
        <taxon>Ranunculaceae</taxon>
        <taxon>Coptidoideae</taxon>
        <taxon>Coptis</taxon>
    </lineage>
</organism>
<accession>A0A835M2J3</accession>
<keyword evidence="3" id="KW-1133">Transmembrane helix</keyword>
<evidence type="ECO:0000256" key="2">
    <source>
        <dbReference type="ARBA" id="ARBA00022840"/>
    </source>
</evidence>
<keyword evidence="6" id="KW-1185">Reference proteome</keyword>
<evidence type="ECO:0000256" key="3">
    <source>
        <dbReference type="SAM" id="Phobius"/>
    </source>
</evidence>
<keyword evidence="3" id="KW-0812">Transmembrane</keyword>
<dbReference type="GO" id="GO:0005524">
    <property type="term" value="F:ATP binding"/>
    <property type="evidence" value="ECO:0007669"/>
    <property type="project" value="UniProtKB-KW"/>
</dbReference>
<dbReference type="GO" id="GO:0016020">
    <property type="term" value="C:membrane"/>
    <property type="evidence" value="ECO:0007669"/>
    <property type="project" value="TreeGrafter"/>
</dbReference>
<evidence type="ECO:0000313" key="5">
    <source>
        <dbReference type="EMBL" id="KAF9617288.1"/>
    </source>
</evidence>
<dbReference type="Proteomes" id="UP000631114">
    <property type="component" value="Unassembled WGS sequence"/>
</dbReference>
<dbReference type="InterPro" id="IPR003439">
    <property type="entry name" value="ABC_transporter-like_ATP-bd"/>
</dbReference>
<proteinExistence type="predicted"/>
<dbReference type="Gene3D" id="3.40.50.300">
    <property type="entry name" value="P-loop containing nucleotide triphosphate hydrolases"/>
    <property type="match status" value="2"/>
</dbReference>
<evidence type="ECO:0000259" key="4">
    <source>
        <dbReference type="SMART" id="SM00382"/>
    </source>
</evidence>
<feature type="domain" description="AAA+ ATPase" evidence="4">
    <location>
        <begin position="141"/>
        <end position="261"/>
    </location>
</feature>
<dbReference type="InterPro" id="IPR003593">
    <property type="entry name" value="AAA+_ATPase"/>
</dbReference>